<dbReference type="AlphaFoldDB" id="A0A5C5VFF9"/>
<accession>A0A5C5VFF9</accession>
<reference evidence="1 2" key="1">
    <citation type="submission" date="2019-02" db="EMBL/GenBank/DDBJ databases">
        <title>Deep-cultivation of Planctomycetes and their phenomic and genomic characterization uncovers novel biology.</title>
        <authorList>
            <person name="Wiegand S."/>
            <person name="Jogler M."/>
            <person name="Boedeker C."/>
            <person name="Pinto D."/>
            <person name="Vollmers J."/>
            <person name="Rivas-Marin E."/>
            <person name="Kohn T."/>
            <person name="Peeters S.H."/>
            <person name="Heuer A."/>
            <person name="Rast P."/>
            <person name="Oberbeckmann S."/>
            <person name="Bunk B."/>
            <person name="Jeske O."/>
            <person name="Meyerdierks A."/>
            <person name="Storesund J.E."/>
            <person name="Kallscheuer N."/>
            <person name="Luecker S."/>
            <person name="Lage O.M."/>
            <person name="Pohl T."/>
            <person name="Merkel B.J."/>
            <person name="Hornburger P."/>
            <person name="Mueller R.-W."/>
            <person name="Bruemmer F."/>
            <person name="Labrenz M."/>
            <person name="Spormann A.M."/>
            <person name="Op Den Camp H."/>
            <person name="Overmann J."/>
            <person name="Amann R."/>
            <person name="Jetten M.S.M."/>
            <person name="Mascher T."/>
            <person name="Medema M.H."/>
            <person name="Devos D.P."/>
            <person name="Kaster A.-K."/>
            <person name="Ovreas L."/>
            <person name="Rohde M."/>
            <person name="Galperin M.Y."/>
            <person name="Jogler C."/>
        </authorList>
    </citation>
    <scope>NUCLEOTIDE SEQUENCE [LARGE SCALE GENOMIC DNA]</scope>
    <source>
        <strain evidence="1 2">KOR34</strain>
    </source>
</reference>
<organism evidence="1 2">
    <name type="scientific">Posidoniimonas corsicana</name>
    <dbReference type="NCBI Taxonomy" id="1938618"/>
    <lineage>
        <taxon>Bacteria</taxon>
        <taxon>Pseudomonadati</taxon>
        <taxon>Planctomycetota</taxon>
        <taxon>Planctomycetia</taxon>
        <taxon>Pirellulales</taxon>
        <taxon>Lacipirellulaceae</taxon>
        <taxon>Posidoniimonas</taxon>
    </lineage>
</organism>
<dbReference type="RefSeq" id="WP_197531194.1">
    <property type="nucleotide sequence ID" value="NZ_SIHJ01000001.1"/>
</dbReference>
<name>A0A5C5VFF9_9BACT</name>
<comment type="caution">
    <text evidence="1">The sequence shown here is derived from an EMBL/GenBank/DDBJ whole genome shotgun (WGS) entry which is preliminary data.</text>
</comment>
<sequence>MSSKCKTLCDWSKKDFVSKFDELKTIVGDPKFACVKCGRAACEKKWLCKGKPLGG</sequence>
<keyword evidence="2" id="KW-1185">Reference proteome</keyword>
<protein>
    <submittedName>
        <fullName evidence="1">Uncharacterized protein</fullName>
    </submittedName>
</protein>
<evidence type="ECO:0000313" key="2">
    <source>
        <dbReference type="Proteomes" id="UP000316714"/>
    </source>
</evidence>
<proteinExistence type="predicted"/>
<gene>
    <name evidence="1" type="ORF">KOR34_13200</name>
</gene>
<evidence type="ECO:0000313" key="1">
    <source>
        <dbReference type="EMBL" id="TWT36415.1"/>
    </source>
</evidence>
<dbReference type="Proteomes" id="UP000316714">
    <property type="component" value="Unassembled WGS sequence"/>
</dbReference>
<dbReference type="EMBL" id="SIHJ01000001">
    <property type="protein sequence ID" value="TWT36415.1"/>
    <property type="molecule type" value="Genomic_DNA"/>
</dbReference>